<keyword evidence="2" id="KW-1185">Reference proteome</keyword>
<evidence type="ECO:0000313" key="2">
    <source>
        <dbReference type="Proteomes" id="UP001352852"/>
    </source>
</evidence>
<proteinExistence type="predicted"/>
<comment type="caution">
    <text evidence="1">The sequence shown here is derived from an EMBL/GenBank/DDBJ whole genome shotgun (WGS) entry which is preliminary data.</text>
</comment>
<dbReference type="EMBL" id="JAHUTJ010033311">
    <property type="protein sequence ID" value="MED6277010.1"/>
    <property type="molecule type" value="Genomic_DNA"/>
</dbReference>
<reference evidence="1 2" key="1">
    <citation type="submission" date="2021-06" db="EMBL/GenBank/DDBJ databases">
        <authorList>
            <person name="Palmer J.M."/>
        </authorList>
    </citation>
    <scope>NUCLEOTIDE SEQUENCE [LARGE SCALE GENOMIC DNA]</scope>
    <source>
        <strain evidence="1 2">CL_MEX2019</strain>
        <tissue evidence="1">Muscle</tissue>
    </source>
</reference>
<sequence length="66" mass="7545">MSQGPEGPVFSWRWIDSQLHVKALVPGGEGSKYLGWLLRSSLWRFSRHEGHSGQTRTVDGWKFICT</sequence>
<protein>
    <submittedName>
        <fullName evidence="1">Uncharacterized protein</fullName>
    </submittedName>
</protein>
<gene>
    <name evidence="1" type="ORF">CHARACLAT_008807</name>
</gene>
<name>A0ABU7DR50_9TELE</name>
<dbReference type="Proteomes" id="UP001352852">
    <property type="component" value="Unassembled WGS sequence"/>
</dbReference>
<organism evidence="1 2">
    <name type="scientific">Characodon lateralis</name>
    <dbReference type="NCBI Taxonomy" id="208331"/>
    <lineage>
        <taxon>Eukaryota</taxon>
        <taxon>Metazoa</taxon>
        <taxon>Chordata</taxon>
        <taxon>Craniata</taxon>
        <taxon>Vertebrata</taxon>
        <taxon>Euteleostomi</taxon>
        <taxon>Actinopterygii</taxon>
        <taxon>Neopterygii</taxon>
        <taxon>Teleostei</taxon>
        <taxon>Neoteleostei</taxon>
        <taxon>Acanthomorphata</taxon>
        <taxon>Ovalentaria</taxon>
        <taxon>Atherinomorphae</taxon>
        <taxon>Cyprinodontiformes</taxon>
        <taxon>Goodeidae</taxon>
        <taxon>Characodon</taxon>
    </lineage>
</organism>
<evidence type="ECO:0000313" key="1">
    <source>
        <dbReference type="EMBL" id="MED6277010.1"/>
    </source>
</evidence>
<accession>A0ABU7DR50</accession>